<proteinExistence type="predicted"/>
<feature type="coiled-coil region" evidence="1">
    <location>
        <begin position="154"/>
        <end position="188"/>
    </location>
</feature>
<dbReference type="AlphaFoldDB" id="A0A1B6G0L4"/>
<feature type="non-terminal residue" evidence="3">
    <location>
        <position position="188"/>
    </location>
</feature>
<accession>A0A1B6G0L4</accession>
<evidence type="ECO:0000313" key="3">
    <source>
        <dbReference type="EMBL" id="JAS55960.1"/>
    </source>
</evidence>
<feature type="compositionally biased region" description="Polar residues" evidence="2">
    <location>
        <begin position="53"/>
        <end position="64"/>
    </location>
</feature>
<feature type="compositionally biased region" description="Low complexity" evidence="2">
    <location>
        <begin position="13"/>
        <end position="29"/>
    </location>
</feature>
<protein>
    <submittedName>
        <fullName evidence="3">Uncharacterized protein</fullName>
    </submittedName>
</protein>
<sequence>MDENKHVNCSQRSSSKFLGGFSSSSSTESNWGNFHHISKKPKLDIDKRFGLSGSIQSTSRNSGPDNKKNKCSTEDLWGDDPDSDEVEQVFSQVEIKKPQVAMKTGTKFRRTASSGWPSSSFSSEFSNQKLGEKAANGLSSSQIIDQNKRLMETLAKSSGEASILREKNKRLEKDMAKLKGTLMEKLEA</sequence>
<evidence type="ECO:0000256" key="2">
    <source>
        <dbReference type="SAM" id="MobiDB-lite"/>
    </source>
</evidence>
<organism evidence="3">
    <name type="scientific">Cuerna arida</name>
    <dbReference type="NCBI Taxonomy" id="1464854"/>
    <lineage>
        <taxon>Eukaryota</taxon>
        <taxon>Metazoa</taxon>
        <taxon>Ecdysozoa</taxon>
        <taxon>Arthropoda</taxon>
        <taxon>Hexapoda</taxon>
        <taxon>Insecta</taxon>
        <taxon>Pterygota</taxon>
        <taxon>Neoptera</taxon>
        <taxon>Paraneoptera</taxon>
        <taxon>Hemiptera</taxon>
        <taxon>Auchenorrhyncha</taxon>
        <taxon>Membracoidea</taxon>
        <taxon>Cicadellidae</taxon>
        <taxon>Cicadellinae</taxon>
        <taxon>Proconiini</taxon>
        <taxon>Cuerna</taxon>
    </lineage>
</organism>
<reference evidence="3" key="1">
    <citation type="submission" date="2015-11" db="EMBL/GenBank/DDBJ databases">
        <title>De novo transcriptome assembly of four potential Pierce s Disease insect vectors from Arizona vineyards.</title>
        <authorList>
            <person name="Tassone E.E."/>
        </authorList>
    </citation>
    <scope>NUCLEOTIDE SEQUENCE</scope>
</reference>
<feature type="region of interest" description="Disordered" evidence="2">
    <location>
        <begin position="1"/>
        <end position="83"/>
    </location>
</feature>
<gene>
    <name evidence="3" type="ORF">g.24759</name>
</gene>
<dbReference type="EMBL" id="GECZ01013809">
    <property type="protein sequence ID" value="JAS55960.1"/>
    <property type="molecule type" value="Transcribed_RNA"/>
</dbReference>
<name>A0A1B6G0L4_9HEMI</name>
<evidence type="ECO:0000256" key="1">
    <source>
        <dbReference type="SAM" id="Coils"/>
    </source>
</evidence>
<keyword evidence="1" id="KW-0175">Coiled coil</keyword>